<dbReference type="GO" id="GO:0000271">
    <property type="term" value="P:polysaccharide biosynthetic process"/>
    <property type="evidence" value="ECO:0007669"/>
    <property type="project" value="TreeGrafter"/>
</dbReference>
<evidence type="ECO:0000256" key="5">
    <source>
        <dbReference type="RuleBase" id="RU004508"/>
    </source>
</evidence>
<keyword evidence="6" id="KW-0032">Aminotransferase</keyword>
<dbReference type="SUPFAM" id="SSF53383">
    <property type="entry name" value="PLP-dependent transferases"/>
    <property type="match status" value="1"/>
</dbReference>
<evidence type="ECO:0000256" key="1">
    <source>
        <dbReference type="ARBA" id="ARBA00022898"/>
    </source>
</evidence>
<evidence type="ECO:0000313" key="7">
    <source>
        <dbReference type="Proteomes" id="UP000230639"/>
    </source>
</evidence>
<dbReference type="Gene3D" id="3.90.1150.10">
    <property type="entry name" value="Aspartate Aminotransferase, domain 1"/>
    <property type="match status" value="1"/>
</dbReference>
<dbReference type="AlphaFoldDB" id="A0A2I5HFF5"/>
<comment type="similarity">
    <text evidence="2 5">Belongs to the DegT/DnrJ/EryC1 family.</text>
</comment>
<dbReference type="Pfam" id="PF01041">
    <property type="entry name" value="DegT_DnrJ_EryC1"/>
    <property type="match status" value="1"/>
</dbReference>
<evidence type="ECO:0000313" key="6">
    <source>
        <dbReference type="EMBL" id="ATW54061.1"/>
    </source>
</evidence>
<proteinExistence type="inferred from homology"/>
<protein>
    <submittedName>
        <fullName evidence="6">Aminotransferase</fullName>
    </submittedName>
</protein>
<dbReference type="CDD" id="cd00616">
    <property type="entry name" value="AHBA_syn"/>
    <property type="match status" value="1"/>
</dbReference>
<keyword evidence="1 4" id="KW-0663">Pyridoxal phosphate</keyword>
<dbReference type="GO" id="GO:0030170">
    <property type="term" value="F:pyridoxal phosphate binding"/>
    <property type="evidence" value="ECO:0007669"/>
    <property type="project" value="TreeGrafter"/>
</dbReference>
<feature type="active site" description="Proton acceptor" evidence="3">
    <location>
        <position position="189"/>
    </location>
</feature>
<dbReference type="RefSeq" id="WP_023247754.1">
    <property type="nucleotide sequence ID" value="NZ_CP011288.1"/>
</dbReference>
<dbReference type="EMBL" id="CP023345">
    <property type="protein sequence ID" value="ATW54061.1"/>
    <property type="molecule type" value="Genomic_DNA"/>
</dbReference>
<dbReference type="InterPro" id="IPR015421">
    <property type="entry name" value="PyrdxlP-dep_Trfase_major"/>
</dbReference>
<dbReference type="Gene3D" id="3.40.640.10">
    <property type="entry name" value="Type I PLP-dependent aspartate aminotransferase-like (Major domain)"/>
    <property type="match status" value="1"/>
</dbReference>
<sequence length="367" mass="41736">MIEFLNLKRINEQYKKELLEACERVISSGWYILGKELSEFESNFANYCGTKYAIGVANGLDALNLVLRAWKIMGKITDGDEVIVPANTYIATILAITGNNLKAILTEPDKNTFNLSYHSIEKAITSRTKIILPVHLYGQISPMEEIMQLAKENNLLVLEDSAQAHGASINNKKAGSWGNAAGFSFYPGKNLGALGDAGAITTDDDELASMLRALRNYGSHKKYENLYQGVNSRLDEIQAAMLNVKLKYLDKETSRRREIAQKYCKYIDNVYVTKPIIMDEMTHVWHLFVVRCQHRHKFAEHLLKNGIHTLVHYPIPPHEQIAYKEWNKFCFPLTEEIHKTVISLPLDPTMSDEEIDKVIEIVNGFRE</sequence>
<reference evidence="6 7" key="1">
    <citation type="submission" date="2017-09" db="EMBL/GenBank/DDBJ databases">
        <title>Complete genome of Salmonella enterica subsp. diarizonae isolated from stool of a patient with bacterial enteropathy.</title>
        <authorList>
            <person name="Zhou J."/>
            <person name="Chen Q."/>
            <person name="Guo L."/>
            <person name="Fan J."/>
        </authorList>
    </citation>
    <scope>NUCLEOTIDE SEQUENCE [LARGE SCALE GENOMIC DNA]</scope>
    <source>
        <strain evidence="6 7">HZS154</strain>
    </source>
</reference>
<organism evidence="6 7">
    <name type="scientific">Salmonella diarizonae</name>
    <dbReference type="NCBI Taxonomy" id="59204"/>
    <lineage>
        <taxon>Bacteria</taxon>
        <taxon>Pseudomonadati</taxon>
        <taxon>Pseudomonadota</taxon>
        <taxon>Gammaproteobacteria</taxon>
        <taxon>Enterobacterales</taxon>
        <taxon>Enterobacteriaceae</taxon>
        <taxon>Salmonella</taxon>
    </lineage>
</organism>
<dbReference type="InterPro" id="IPR000653">
    <property type="entry name" value="DegT/StrS_aminotransferase"/>
</dbReference>
<dbReference type="Proteomes" id="UP000230639">
    <property type="component" value="Chromosome"/>
</dbReference>
<accession>A0A2I5HFF5</accession>
<dbReference type="PANTHER" id="PTHR30244:SF36">
    <property type="entry name" value="3-OXO-GLUCOSE-6-PHOSPHATE:GLUTAMATE AMINOTRANSFERASE"/>
    <property type="match status" value="1"/>
</dbReference>
<dbReference type="STRING" id="59204.UQ49_15040"/>
<name>A0A2I5HFF5_SALDZ</name>
<feature type="modified residue" description="N6-(pyridoxal phosphate)lysine" evidence="4">
    <location>
        <position position="189"/>
    </location>
</feature>
<gene>
    <name evidence="6" type="ORF">CNQ75_05650</name>
</gene>
<evidence type="ECO:0000256" key="2">
    <source>
        <dbReference type="ARBA" id="ARBA00037999"/>
    </source>
</evidence>
<dbReference type="InterPro" id="IPR015422">
    <property type="entry name" value="PyrdxlP-dep_Trfase_small"/>
</dbReference>
<dbReference type="PIRSF" id="PIRSF000390">
    <property type="entry name" value="PLP_StrS"/>
    <property type="match status" value="1"/>
</dbReference>
<dbReference type="InterPro" id="IPR015424">
    <property type="entry name" value="PyrdxlP-dep_Trfase"/>
</dbReference>
<keyword evidence="6" id="KW-0808">Transferase</keyword>
<evidence type="ECO:0000256" key="3">
    <source>
        <dbReference type="PIRSR" id="PIRSR000390-1"/>
    </source>
</evidence>
<dbReference type="GO" id="GO:0008483">
    <property type="term" value="F:transaminase activity"/>
    <property type="evidence" value="ECO:0007669"/>
    <property type="project" value="UniProtKB-KW"/>
</dbReference>
<dbReference type="PANTHER" id="PTHR30244">
    <property type="entry name" value="TRANSAMINASE"/>
    <property type="match status" value="1"/>
</dbReference>
<evidence type="ECO:0000256" key="4">
    <source>
        <dbReference type="PIRSR" id="PIRSR000390-2"/>
    </source>
</evidence>